<dbReference type="Pfam" id="PF00107">
    <property type="entry name" value="ADH_zinc_N"/>
    <property type="match status" value="1"/>
</dbReference>
<keyword evidence="1" id="KW-0521">NADP</keyword>
<dbReference type="InterPro" id="IPR036291">
    <property type="entry name" value="NAD(P)-bd_dom_sf"/>
</dbReference>
<dbReference type="InterPro" id="IPR002364">
    <property type="entry name" value="Quin_OxRdtase/zeta-crystal_CS"/>
</dbReference>
<dbReference type="EMBL" id="CP154795">
    <property type="protein sequence ID" value="XAN06477.1"/>
    <property type="molecule type" value="Genomic_DNA"/>
</dbReference>
<dbReference type="Pfam" id="PF08240">
    <property type="entry name" value="ADH_N"/>
    <property type="match status" value="1"/>
</dbReference>
<feature type="domain" description="Enoyl reductase (ER)" evidence="3">
    <location>
        <begin position="20"/>
        <end position="327"/>
    </location>
</feature>
<dbReference type="Gene3D" id="3.90.180.10">
    <property type="entry name" value="Medium-chain alcohol dehydrogenases, catalytic domain"/>
    <property type="match status" value="1"/>
</dbReference>
<dbReference type="RefSeq" id="WP_425307905.1">
    <property type="nucleotide sequence ID" value="NZ_CP154795.1"/>
</dbReference>
<accession>A0ABZ3FM42</accession>
<gene>
    <name evidence="4" type="ORF">AADG42_03840</name>
</gene>
<dbReference type="PROSITE" id="PS01162">
    <property type="entry name" value="QOR_ZETA_CRYSTAL"/>
    <property type="match status" value="1"/>
</dbReference>
<evidence type="ECO:0000259" key="3">
    <source>
        <dbReference type="SMART" id="SM00829"/>
    </source>
</evidence>
<dbReference type="Proteomes" id="UP001442841">
    <property type="component" value="Chromosome"/>
</dbReference>
<dbReference type="InterPro" id="IPR013149">
    <property type="entry name" value="ADH-like_C"/>
</dbReference>
<sequence length="331" mass="34369">MTSSIPTTMRAVTVQGDGDGPEVLQLGEAPVPLPKPGEVLIQVTAAGINRADVMQRKGFYPPPPGASAIIGLEVSGRVAAVAEGVTGWSVGDRCLALLAGGGYAEYVAVEAAHLLPLPPGVDPITAAGVLEVAATVQSNADVADLKPGETYLVHGGAGGIGSFAIQYAKALGCTVFTTAGSDEKLAFCRELGADLAVSYRDDWAAAFTDAGGVDVILDNQGARYLEPNLGVLKSDGRMVIIGLQGGRKGELDLGLQLRKRASVIATSLRSRPSDQKAKICADVVTRIWPMYADGRIRTAPTKVFDAADVAAAHEYFDSGEHRGKIVLTFGE</sequence>
<evidence type="ECO:0000256" key="2">
    <source>
        <dbReference type="ARBA" id="ARBA00023002"/>
    </source>
</evidence>
<organism evidence="4 5">
    <name type="scientific">Ammonicoccus fulvus</name>
    <dbReference type="NCBI Taxonomy" id="3138240"/>
    <lineage>
        <taxon>Bacteria</taxon>
        <taxon>Bacillati</taxon>
        <taxon>Actinomycetota</taxon>
        <taxon>Actinomycetes</taxon>
        <taxon>Propionibacteriales</taxon>
        <taxon>Propionibacteriaceae</taxon>
        <taxon>Ammonicoccus</taxon>
    </lineage>
</organism>
<dbReference type="PANTHER" id="PTHR48106">
    <property type="entry name" value="QUINONE OXIDOREDUCTASE PIG3-RELATED"/>
    <property type="match status" value="1"/>
</dbReference>
<dbReference type="SMART" id="SM00829">
    <property type="entry name" value="PKS_ER"/>
    <property type="match status" value="1"/>
</dbReference>
<name>A0ABZ3FM42_9ACTN</name>
<dbReference type="SUPFAM" id="SSF51735">
    <property type="entry name" value="NAD(P)-binding Rossmann-fold domains"/>
    <property type="match status" value="1"/>
</dbReference>
<keyword evidence="2" id="KW-0560">Oxidoreductase</keyword>
<reference evidence="4 5" key="1">
    <citation type="submission" date="2024-04" db="EMBL/GenBank/DDBJ databases">
        <title>Isolation of an actinomycete strain from pig manure.</title>
        <authorList>
            <person name="Gong T."/>
            <person name="Yu Z."/>
            <person name="An M."/>
            <person name="Wei C."/>
            <person name="Yang W."/>
            <person name="Liu L."/>
        </authorList>
    </citation>
    <scope>NUCLEOTIDE SEQUENCE [LARGE SCALE GENOMIC DNA]</scope>
    <source>
        <strain evidence="4 5">ZF39</strain>
    </source>
</reference>
<dbReference type="InterPro" id="IPR014189">
    <property type="entry name" value="Quinone_OxRdtase_PIG3"/>
</dbReference>
<evidence type="ECO:0000313" key="5">
    <source>
        <dbReference type="Proteomes" id="UP001442841"/>
    </source>
</evidence>
<dbReference type="CDD" id="cd05276">
    <property type="entry name" value="p53_inducible_oxidoreductase"/>
    <property type="match status" value="1"/>
</dbReference>
<dbReference type="Gene3D" id="3.40.50.720">
    <property type="entry name" value="NAD(P)-binding Rossmann-like Domain"/>
    <property type="match status" value="1"/>
</dbReference>
<dbReference type="InterPro" id="IPR013154">
    <property type="entry name" value="ADH-like_N"/>
</dbReference>
<protein>
    <submittedName>
        <fullName evidence="4">NAD(P)H-quinone oxidoreductase</fullName>
    </submittedName>
</protein>
<dbReference type="SUPFAM" id="SSF50129">
    <property type="entry name" value="GroES-like"/>
    <property type="match status" value="1"/>
</dbReference>
<dbReference type="InterPro" id="IPR020843">
    <property type="entry name" value="ER"/>
</dbReference>
<dbReference type="NCBIfam" id="TIGR02824">
    <property type="entry name" value="quinone_pig3"/>
    <property type="match status" value="1"/>
</dbReference>
<dbReference type="InterPro" id="IPR011032">
    <property type="entry name" value="GroES-like_sf"/>
</dbReference>
<evidence type="ECO:0000313" key="4">
    <source>
        <dbReference type="EMBL" id="XAN06477.1"/>
    </source>
</evidence>
<dbReference type="PANTHER" id="PTHR48106:SF8">
    <property type="entry name" value="OS02G0805600 PROTEIN"/>
    <property type="match status" value="1"/>
</dbReference>
<evidence type="ECO:0000256" key="1">
    <source>
        <dbReference type="ARBA" id="ARBA00022857"/>
    </source>
</evidence>
<keyword evidence="5" id="KW-1185">Reference proteome</keyword>
<proteinExistence type="predicted"/>